<dbReference type="OrthoDB" id="856727at2759"/>
<feature type="compositionally biased region" description="Basic residues" evidence="1">
    <location>
        <begin position="40"/>
        <end position="57"/>
    </location>
</feature>
<comment type="caution">
    <text evidence="2">The sequence shown here is derived from an EMBL/GenBank/DDBJ whole genome shotgun (WGS) entry which is preliminary data.</text>
</comment>
<evidence type="ECO:0000256" key="1">
    <source>
        <dbReference type="SAM" id="MobiDB-lite"/>
    </source>
</evidence>
<proteinExistence type="predicted"/>
<name>A0A9Q0YXB8_SALVM</name>
<gene>
    <name evidence="2" type="ORF">OIU85_025221</name>
</gene>
<dbReference type="EMBL" id="JAPFFL010000007">
    <property type="protein sequence ID" value="KAJ6713561.1"/>
    <property type="molecule type" value="Genomic_DNA"/>
</dbReference>
<keyword evidence="3" id="KW-1185">Reference proteome</keyword>
<dbReference type="AlphaFoldDB" id="A0A9Q0YXB8"/>
<organism evidence="2 3">
    <name type="scientific">Salix viminalis</name>
    <name type="common">Common osier</name>
    <name type="synonym">Basket willow</name>
    <dbReference type="NCBI Taxonomy" id="40686"/>
    <lineage>
        <taxon>Eukaryota</taxon>
        <taxon>Viridiplantae</taxon>
        <taxon>Streptophyta</taxon>
        <taxon>Embryophyta</taxon>
        <taxon>Tracheophyta</taxon>
        <taxon>Spermatophyta</taxon>
        <taxon>Magnoliopsida</taxon>
        <taxon>eudicotyledons</taxon>
        <taxon>Gunneridae</taxon>
        <taxon>Pentapetalae</taxon>
        <taxon>rosids</taxon>
        <taxon>fabids</taxon>
        <taxon>Malpighiales</taxon>
        <taxon>Salicaceae</taxon>
        <taxon>Saliceae</taxon>
        <taxon>Salix</taxon>
    </lineage>
</organism>
<evidence type="ECO:0000313" key="3">
    <source>
        <dbReference type="Proteomes" id="UP001151529"/>
    </source>
</evidence>
<dbReference type="Proteomes" id="UP001151529">
    <property type="component" value="Chromosome 1"/>
</dbReference>
<feature type="region of interest" description="Disordered" evidence="1">
    <location>
        <begin position="24"/>
        <end position="57"/>
    </location>
</feature>
<reference evidence="2" key="2">
    <citation type="journal article" date="2023" name="Int. J. Mol. Sci.">
        <title>De Novo Assembly and Annotation of 11 Diverse Shrub Willow (Salix) Genomes Reveals Novel Gene Organization in Sex-Linked Regions.</title>
        <authorList>
            <person name="Hyden B."/>
            <person name="Feng K."/>
            <person name="Yates T.B."/>
            <person name="Jawdy S."/>
            <person name="Cereghino C."/>
            <person name="Smart L.B."/>
            <person name="Muchero W."/>
        </authorList>
    </citation>
    <scope>NUCLEOTIDE SEQUENCE [LARGE SCALE GENOMIC DNA]</scope>
    <source>
        <tissue evidence="2">Shoot tip</tissue>
    </source>
</reference>
<feature type="non-terminal residue" evidence="2">
    <location>
        <position position="121"/>
    </location>
</feature>
<reference evidence="2" key="1">
    <citation type="submission" date="2022-11" db="EMBL/GenBank/DDBJ databases">
        <authorList>
            <person name="Hyden B.L."/>
            <person name="Feng K."/>
            <person name="Yates T."/>
            <person name="Jawdy S."/>
            <person name="Smart L.B."/>
            <person name="Muchero W."/>
        </authorList>
    </citation>
    <scope>NUCLEOTIDE SEQUENCE</scope>
    <source>
        <tissue evidence="2">Shoot tip</tissue>
    </source>
</reference>
<accession>A0A9Q0YXB8</accession>
<protein>
    <submittedName>
        <fullName evidence="2">Uncharacterized protein</fullName>
    </submittedName>
</protein>
<sequence length="121" mass="13956">MEVYCIQIPYFAAYSLKEAKEKLQGEEGAIEGTSPDQKVQRRKNMKSGKRVKKRKSKGMVLRATGEENEHFLSEIDSIKLGLQLMQDDMEMQNTEFCISQSKTITVQEICVETLYQKLQLM</sequence>
<evidence type="ECO:0000313" key="2">
    <source>
        <dbReference type="EMBL" id="KAJ6713561.1"/>
    </source>
</evidence>